<evidence type="ECO:0000313" key="3">
    <source>
        <dbReference type="EMBL" id="MBT2162126.1"/>
    </source>
</evidence>
<dbReference type="SMART" id="SM00563">
    <property type="entry name" value="PlsC"/>
    <property type="match status" value="1"/>
</dbReference>
<dbReference type="InterPro" id="IPR052744">
    <property type="entry name" value="GPAT/DAPAT"/>
</dbReference>
<comment type="caution">
    <text evidence="3">The sequence shown here is derived from an EMBL/GenBank/DDBJ whole genome shotgun (WGS) entry which is preliminary data.</text>
</comment>
<organism evidence="3 4">
    <name type="scientific">Zobellia barbeyronii</name>
    <dbReference type="NCBI Taxonomy" id="2748009"/>
    <lineage>
        <taxon>Bacteria</taxon>
        <taxon>Pseudomonadati</taxon>
        <taxon>Bacteroidota</taxon>
        <taxon>Flavobacteriia</taxon>
        <taxon>Flavobacteriales</taxon>
        <taxon>Flavobacteriaceae</taxon>
        <taxon>Zobellia</taxon>
    </lineage>
</organism>
<dbReference type="SUPFAM" id="SSF69593">
    <property type="entry name" value="Glycerol-3-phosphate (1)-acyltransferase"/>
    <property type="match status" value="1"/>
</dbReference>
<dbReference type="Pfam" id="PF01553">
    <property type="entry name" value="Acyltransferase"/>
    <property type="match status" value="1"/>
</dbReference>
<dbReference type="RefSeq" id="WP_214612208.1">
    <property type="nucleotide sequence ID" value="NZ_JACATN010000004.1"/>
</dbReference>
<gene>
    <name evidence="3" type="ORF">HW347_12695</name>
</gene>
<feature type="transmembrane region" description="Helical" evidence="1">
    <location>
        <begin position="262"/>
        <end position="283"/>
    </location>
</feature>
<proteinExistence type="predicted"/>
<keyword evidence="1" id="KW-0812">Transmembrane</keyword>
<keyword evidence="4" id="KW-1185">Reference proteome</keyword>
<keyword evidence="1" id="KW-1133">Transmembrane helix</keyword>
<evidence type="ECO:0000313" key="4">
    <source>
        <dbReference type="Proteomes" id="UP000740413"/>
    </source>
</evidence>
<dbReference type="PANTHER" id="PTHR31605">
    <property type="entry name" value="GLYCEROL-3-PHOSPHATE O-ACYLTRANSFERASE 1"/>
    <property type="match status" value="1"/>
</dbReference>
<dbReference type="EMBL" id="JACATN010000004">
    <property type="protein sequence ID" value="MBT2162126.1"/>
    <property type="molecule type" value="Genomic_DNA"/>
</dbReference>
<evidence type="ECO:0000256" key="1">
    <source>
        <dbReference type="SAM" id="Phobius"/>
    </source>
</evidence>
<dbReference type="Proteomes" id="UP000740413">
    <property type="component" value="Unassembled WGS sequence"/>
</dbReference>
<keyword evidence="1" id="KW-0472">Membrane</keyword>
<keyword evidence="3" id="KW-0808">Transferase</keyword>
<dbReference type="PANTHER" id="PTHR31605:SF0">
    <property type="entry name" value="GLYCEROL-3-PHOSPHATE O-ACYLTRANSFERASE 1"/>
    <property type="match status" value="1"/>
</dbReference>
<feature type="domain" description="Phospholipid/glycerol acyltransferase" evidence="2">
    <location>
        <begin position="38"/>
        <end position="165"/>
    </location>
</feature>
<evidence type="ECO:0000259" key="2">
    <source>
        <dbReference type="SMART" id="SM00563"/>
    </source>
</evidence>
<protein>
    <submittedName>
        <fullName evidence="3">1-acyl-sn-glycerol-3-phosphate acyltransferase</fullName>
    </submittedName>
</protein>
<dbReference type="InterPro" id="IPR002123">
    <property type="entry name" value="Plipid/glycerol_acylTrfase"/>
</dbReference>
<sequence>MKNIGYQLLKNWIKTGLYFYYGKIQVSGLENVPKGKPVLFLPNHQSALLDVLLIGVNCNRKPFFLTRSDVFTKPTLKKFFAYLRMIPIYRIRDGREALKNNQAVFDQCAEIFGNGHAILMFPEANHNIKRRVRPLSKGFTRILFNAVEQLPDTEIHIIPVGLNYKSNSGFPDRMAIYYDKSIVVNTMYDANDVQGSVNRVKGMVSDRLKTLTTHIADEKQYDNISGQLNVLDVDFLNPFETNKVIETIDPRKSVKPVKKEKGFFGVVGTAVFTVLNFPLLLLWRKWARPKVWEPEFMGTLRFGFALLAYPVYYALLFVIIALFCNGIVGLGVIVFLFLYNWLYVRTN</sequence>
<feature type="transmembrane region" description="Helical" evidence="1">
    <location>
        <begin position="311"/>
        <end position="339"/>
    </location>
</feature>
<keyword evidence="3" id="KW-0012">Acyltransferase</keyword>
<accession>A0ABS5WFG5</accession>
<dbReference type="GO" id="GO:0016746">
    <property type="term" value="F:acyltransferase activity"/>
    <property type="evidence" value="ECO:0007669"/>
    <property type="project" value="UniProtKB-KW"/>
</dbReference>
<reference evidence="4" key="1">
    <citation type="submission" date="2023-07" db="EMBL/GenBank/DDBJ databases">
        <title>Zobellia barbeyronii sp. nov., a new marine flavobacterium, isolated from green and red algae.</title>
        <authorList>
            <person name="Nedashkovskaya O.I."/>
            <person name="Otstavnykh N."/>
            <person name="Zhukova N."/>
            <person name="Guzev K."/>
            <person name="Chausova V."/>
            <person name="Tekutyeva L."/>
            <person name="Mikhailov V."/>
            <person name="Isaeva M."/>
        </authorList>
    </citation>
    <scope>NUCLEOTIDE SEQUENCE [LARGE SCALE GENOMIC DNA]</scope>
    <source>
        <strain evidence="4">KMM 6746</strain>
    </source>
</reference>
<name>A0ABS5WFG5_9FLAO</name>